<proteinExistence type="predicted"/>
<dbReference type="AlphaFoldDB" id="A0AAD5KKW2"/>
<evidence type="ECO:0000313" key="2">
    <source>
        <dbReference type="EMBL" id="KAI9274453.1"/>
    </source>
</evidence>
<evidence type="ECO:0000313" key="3">
    <source>
        <dbReference type="Proteomes" id="UP001209540"/>
    </source>
</evidence>
<keyword evidence="1" id="KW-0677">Repeat</keyword>
<evidence type="ECO:0000256" key="1">
    <source>
        <dbReference type="ARBA" id="ARBA00022737"/>
    </source>
</evidence>
<name>A0AAD5KKW2_9FUNG</name>
<dbReference type="SMART" id="SM00671">
    <property type="entry name" value="SEL1"/>
    <property type="match status" value="7"/>
</dbReference>
<dbReference type="InterPro" id="IPR011990">
    <property type="entry name" value="TPR-like_helical_dom_sf"/>
</dbReference>
<dbReference type="InterPro" id="IPR006597">
    <property type="entry name" value="Sel1-like"/>
</dbReference>
<keyword evidence="3" id="KW-1185">Reference proteome</keyword>
<reference evidence="2" key="1">
    <citation type="journal article" date="2022" name="IScience">
        <title>Evolution of zygomycete secretomes and the origins of terrestrial fungal ecologies.</title>
        <authorList>
            <person name="Chang Y."/>
            <person name="Wang Y."/>
            <person name="Mondo S."/>
            <person name="Ahrendt S."/>
            <person name="Andreopoulos W."/>
            <person name="Barry K."/>
            <person name="Beard J."/>
            <person name="Benny G.L."/>
            <person name="Blankenship S."/>
            <person name="Bonito G."/>
            <person name="Cuomo C."/>
            <person name="Desiro A."/>
            <person name="Gervers K.A."/>
            <person name="Hundley H."/>
            <person name="Kuo A."/>
            <person name="LaButti K."/>
            <person name="Lang B.F."/>
            <person name="Lipzen A."/>
            <person name="O'Donnell K."/>
            <person name="Pangilinan J."/>
            <person name="Reynolds N."/>
            <person name="Sandor L."/>
            <person name="Smith M.E."/>
            <person name="Tsang A."/>
            <person name="Grigoriev I.V."/>
            <person name="Stajich J.E."/>
            <person name="Spatafora J.W."/>
        </authorList>
    </citation>
    <scope>NUCLEOTIDE SEQUENCE</scope>
    <source>
        <strain evidence="2">RSA 2281</strain>
    </source>
</reference>
<organism evidence="2 3">
    <name type="scientific">Phascolomyces articulosus</name>
    <dbReference type="NCBI Taxonomy" id="60185"/>
    <lineage>
        <taxon>Eukaryota</taxon>
        <taxon>Fungi</taxon>
        <taxon>Fungi incertae sedis</taxon>
        <taxon>Mucoromycota</taxon>
        <taxon>Mucoromycotina</taxon>
        <taxon>Mucoromycetes</taxon>
        <taxon>Mucorales</taxon>
        <taxon>Lichtheimiaceae</taxon>
        <taxon>Phascolomyces</taxon>
    </lineage>
</organism>
<gene>
    <name evidence="2" type="ORF">BDA99DRAFT_413502</name>
</gene>
<feature type="non-terminal residue" evidence="2">
    <location>
        <position position="328"/>
    </location>
</feature>
<comment type="caution">
    <text evidence="2">The sequence shown here is derived from an EMBL/GenBank/DDBJ whole genome shotgun (WGS) entry which is preliminary data.</text>
</comment>
<dbReference type="PANTHER" id="PTHR46430">
    <property type="entry name" value="PROTEIN SKT5-RELATED"/>
    <property type="match status" value="1"/>
</dbReference>
<sequence length="328" mass="36258">LRKLSKSVKNMDEPSVVREAQYLLATCYGSGAIGFTKDVKKACAWYIQSSKMNHQEATYRAGVCYEMGLGIKQDFGRAMIYYQKGARLSHPSCMYRLGVILLHGYYKQTPQPRIAVCWLQRAADIEAAALPYALHALAMVQLTGECDKTSLVADPPYAISLLHRAAKMGYEASQCKLAEFYEAGTWVTADDVKSITWYTCAAKQGSPEGALGLSGWYLTGSNTPGVLPQSDRESFLWAKRAATTTIEARDYYMGEKPVQLAVANGCYLVGHYLENGIGAPRNGSSMEEASLWYHKAACLGHRRAIKRVKRSTLAQDTLDQETEDSNKS</sequence>
<reference evidence="2" key="2">
    <citation type="submission" date="2023-02" db="EMBL/GenBank/DDBJ databases">
        <authorList>
            <consortium name="DOE Joint Genome Institute"/>
            <person name="Mondo S.J."/>
            <person name="Chang Y."/>
            <person name="Wang Y."/>
            <person name="Ahrendt S."/>
            <person name="Andreopoulos W."/>
            <person name="Barry K."/>
            <person name="Beard J."/>
            <person name="Benny G.L."/>
            <person name="Blankenship S."/>
            <person name="Bonito G."/>
            <person name="Cuomo C."/>
            <person name="Desiro A."/>
            <person name="Gervers K.A."/>
            <person name="Hundley H."/>
            <person name="Kuo A."/>
            <person name="LaButti K."/>
            <person name="Lang B.F."/>
            <person name="Lipzen A."/>
            <person name="O'Donnell K."/>
            <person name="Pangilinan J."/>
            <person name="Reynolds N."/>
            <person name="Sandor L."/>
            <person name="Smith M.W."/>
            <person name="Tsang A."/>
            <person name="Grigoriev I.V."/>
            <person name="Stajich J.E."/>
            <person name="Spatafora J.W."/>
        </authorList>
    </citation>
    <scope>NUCLEOTIDE SEQUENCE</scope>
    <source>
        <strain evidence="2">RSA 2281</strain>
    </source>
</reference>
<dbReference type="Gene3D" id="1.25.40.10">
    <property type="entry name" value="Tetratricopeptide repeat domain"/>
    <property type="match status" value="1"/>
</dbReference>
<protein>
    <recommendedName>
        <fullName evidence="4">HCP-like protein</fullName>
    </recommendedName>
</protein>
<dbReference type="EMBL" id="JAIXMP010000004">
    <property type="protein sequence ID" value="KAI9274453.1"/>
    <property type="molecule type" value="Genomic_DNA"/>
</dbReference>
<dbReference type="Proteomes" id="UP001209540">
    <property type="component" value="Unassembled WGS sequence"/>
</dbReference>
<dbReference type="Pfam" id="PF08238">
    <property type="entry name" value="Sel1"/>
    <property type="match status" value="7"/>
</dbReference>
<feature type="non-terminal residue" evidence="2">
    <location>
        <position position="1"/>
    </location>
</feature>
<accession>A0AAD5KKW2</accession>
<dbReference type="SUPFAM" id="SSF81901">
    <property type="entry name" value="HCP-like"/>
    <property type="match status" value="1"/>
</dbReference>
<evidence type="ECO:0008006" key="4">
    <source>
        <dbReference type="Google" id="ProtNLM"/>
    </source>
</evidence>
<dbReference type="InterPro" id="IPR051726">
    <property type="entry name" value="Chitin_Synth_Reg"/>
</dbReference>